<name>A0ABD3A5Z5_9GENT</name>
<organism evidence="1 2">
    <name type="scientific">Cinchona calisaya</name>
    <dbReference type="NCBI Taxonomy" id="153742"/>
    <lineage>
        <taxon>Eukaryota</taxon>
        <taxon>Viridiplantae</taxon>
        <taxon>Streptophyta</taxon>
        <taxon>Embryophyta</taxon>
        <taxon>Tracheophyta</taxon>
        <taxon>Spermatophyta</taxon>
        <taxon>Magnoliopsida</taxon>
        <taxon>eudicotyledons</taxon>
        <taxon>Gunneridae</taxon>
        <taxon>Pentapetalae</taxon>
        <taxon>asterids</taxon>
        <taxon>lamiids</taxon>
        <taxon>Gentianales</taxon>
        <taxon>Rubiaceae</taxon>
        <taxon>Cinchonoideae</taxon>
        <taxon>Cinchoneae</taxon>
        <taxon>Cinchona</taxon>
    </lineage>
</organism>
<dbReference type="AlphaFoldDB" id="A0ABD3A5Z5"/>
<dbReference type="Proteomes" id="UP001630127">
    <property type="component" value="Unassembled WGS sequence"/>
</dbReference>
<evidence type="ECO:0000313" key="2">
    <source>
        <dbReference type="Proteomes" id="UP001630127"/>
    </source>
</evidence>
<proteinExistence type="predicted"/>
<protein>
    <submittedName>
        <fullName evidence="1">Uncharacterized protein</fullName>
    </submittedName>
</protein>
<evidence type="ECO:0000313" key="1">
    <source>
        <dbReference type="EMBL" id="KAL3527127.1"/>
    </source>
</evidence>
<accession>A0ABD3A5Z5</accession>
<sequence length="112" mass="12824">MLRALSTRNSRAYEKLEDESSDLLEAKLNKSRSLPAKVFGSPRKSTREQSAEAKYVAKEAKKVSKIHPIFSLFDSRPRKKATAKPEFSRYVEYLKEGGILDMNSNLPVIYER</sequence>
<dbReference type="PANTHER" id="PTHR35291">
    <property type="entry name" value="PROTEIN SHROOM-LIKE"/>
    <property type="match status" value="1"/>
</dbReference>
<keyword evidence="2" id="KW-1185">Reference proteome</keyword>
<gene>
    <name evidence="1" type="ORF">ACH5RR_011783</name>
</gene>
<dbReference type="EMBL" id="JBJUIK010000005">
    <property type="protein sequence ID" value="KAL3527127.1"/>
    <property type="molecule type" value="Genomic_DNA"/>
</dbReference>
<dbReference type="PANTHER" id="PTHR35291:SF3">
    <property type="entry name" value="PROTEIN SHROOM-LIKE"/>
    <property type="match status" value="1"/>
</dbReference>
<comment type="caution">
    <text evidence="1">The sequence shown here is derived from an EMBL/GenBank/DDBJ whole genome shotgun (WGS) entry which is preliminary data.</text>
</comment>
<reference evidence="1 2" key="1">
    <citation type="submission" date="2024-11" db="EMBL/GenBank/DDBJ databases">
        <title>A near-complete genome assembly of Cinchona calisaya.</title>
        <authorList>
            <person name="Lian D.C."/>
            <person name="Zhao X.W."/>
            <person name="Wei L."/>
        </authorList>
    </citation>
    <scope>NUCLEOTIDE SEQUENCE [LARGE SCALE GENOMIC DNA]</scope>
    <source>
        <tissue evidence="1">Nenye</tissue>
    </source>
</reference>